<evidence type="ECO:0000313" key="4">
    <source>
        <dbReference type="Proteomes" id="UP001054902"/>
    </source>
</evidence>
<dbReference type="AlphaFoldDB" id="A0AAD3CLJ1"/>
<feature type="region of interest" description="Disordered" evidence="1">
    <location>
        <begin position="26"/>
        <end position="48"/>
    </location>
</feature>
<feature type="transmembrane region" description="Helical" evidence="2">
    <location>
        <begin position="206"/>
        <end position="225"/>
    </location>
</feature>
<dbReference type="Proteomes" id="UP001054902">
    <property type="component" value="Unassembled WGS sequence"/>
</dbReference>
<feature type="compositionally biased region" description="Low complexity" evidence="1">
    <location>
        <begin position="444"/>
        <end position="454"/>
    </location>
</feature>
<evidence type="ECO:0000313" key="3">
    <source>
        <dbReference type="EMBL" id="GFH48161.1"/>
    </source>
</evidence>
<dbReference type="EMBL" id="BLLK01000027">
    <property type="protein sequence ID" value="GFH48161.1"/>
    <property type="molecule type" value="Genomic_DNA"/>
</dbReference>
<keyword evidence="4" id="KW-1185">Reference proteome</keyword>
<feature type="region of interest" description="Disordered" evidence="1">
    <location>
        <begin position="331"/>
        <end position="350"/>
    </location>
</feature>
<proteinExistence type="predicted"/>
<keyword evidence="2" id="KW-0812">Transmembrane</keyword>
<feature type="transmembrane region" description="Helical" evidence="2">
    <location>
        <begin position="769"/>
        <end position="788"/>
    </location>
</feature>
<feature type="transmembrane region" description="Helical" evidence="2">
    <location>
        <begin position="383"/>
        <end position="404"/>
    </location>
</feature>
<feature type="transmembrane region" description="Helical" evidence="2">
    <location>
        <begin position="358"/>
        <end position="377"/>
    </location>
</feature>
<protein>
    <submittedName>
        <fullName evidence="3">ATP/ADP translocase protein</fullName>
    </submittedName>
</protein>
<evidence type="ECO:0000256" key="1">
    <source>
        <dbReference type="SAM" id="MobiDB-lite"/>
    </source>
</evidence>
<reference evidence="3 4" key="1">
    <citation type="journal article" date="2021" name="Sci. Rep.">
        <title>The genome of the diatom Chaetoceros tenuissimus carries an ancient integrated fragment of an extant virus.</title>
        <authorList>
            <person name="Hongo Y."/>
            <person name="Kimura K."/>
            <person name="Takaki Y."/>
            <person name="Yoshida Y."/>
            <person name="Baba S."/>
            <person name="Kobayashi G."/>
            <person name="Nagasaki K."/>
            <person name="Hano T."/>
            <person name="Tomaru Y."/>
        </authorList>
    </citation>
    <scope>NUCLEOTIDE SEQUENCE [LARGE SCALE GENOMIC DNA]</scope>
    <source>
        <strain evidence="3 4">NIES-3715</strain>
    </source>
</reference>
<dbReference type="PANTHER" id="PTHR43596:SF1">
    <property type="entry name" value="ADP,ATP CARRIER PROTEIN"/>
    <property type="match status" value="1"/>
</dbReference>
<accession>A0AAD3CLJ1</accession>
<sequence>MSFQNTAGLRNRHRAAMMGEQTIAENDSDEDYSNGRHDIAQSQSNDHSQLTAPTIMDASPQPPPTSFNMHSINPQKVMFTQDSSTGRILTRVYFLFLRLEQKSFRFKRSQINGKSSRSPATIAGFFSLLLLTMSNYMLAPMRDAAALKVGVNYIPILTLVSTILAFASSVPVGWLFEAPNPERKWPPWRVKLGFTRGETQGTSLALFLRCFAICLFGYAISFKLMDLLGFGGEEDDDAQLTDADGVLVLWEQIEKILIFNEGESILGYAMKIASFVMEKFGKAFYVMFFLVVHLMKLHSISLMWGVTSEAMEYEEQAEIREKKRQRLLTSHGLKNQNEVDDENKKGTGGKSRARLKRLAFVGFGGTVGGIAGSVFVSMTAHKLHLSGLLIVAAILLLLSAELSIEMGQIMLRHWQEEQTYSSQEDLTLLDVNPSTVSDRHSESSESTLNASASSDNQEEVDSSMKRITSFGSGMKRIASGMSMASINSAAEVDSSMKKVTSVGSMKRIASGSSINSIRRAMSSGNNLSNLGNKQSDPINTAIHVGQEQTANHETKQNGLPLEEIEDETTFKKRLLRGVTTILKSRLLMTIFTYNALYATTNVLLSFQRAQLVANRSSNNSVDSDTAFLANINIASSVATFALQASGLGAYVANSFGLRGTLSLIPLVRLFGVSVLALWHVKADGEPPNLVLFLILDELTKVINFAVAKPVRENLWRGLSNEARYEAKPIVDALANRWGGGSAAFLIALLDRIMMYTGIGRTLEDGSKSLFGFPPLLILCCGSAIWWSVVSADLGQIRHRIDMELKKNE</sequence>
<evidence type="ECO:0000256" key="2">
    <source>
        <dbReference type="SAM" id="Phobius"/>
    </source>
</evidence>
<keyword evidence="2" id="KW-1133">Transmembrane helix</keyword>
<feature type="transmembrane region" description="Helical" evidence="2">
    <location>
        <begin position="737"/>
        <end position="757"/>
    </location>
</feature>
<comment type="caution">
    <text evidence="3">The sequence shown here is derived from an EMBL/GenBank/DDBJ whole genome shotgun (WGS) entry which is preliminary data.</text>
</comment>
<feature type="transmembrane region" description="Helical" evidence="2">
    <location>
        <begin position="283"/>
        <end position="306"/>
    </location>
</feature>
<keyword evidence="2" id="KW-0472">Membrane</keyword>
<feature type="transmembrane region" description="Helical" evidence="2">
    <location>
        <begin position="120"/>
        <end position="139"/>
    </location>
</feature>
<feature type="region of interest" description="Disordered" evidence="1">
    <location>
        <begin position="434"/>
        <end position="463"/>
    </location>
</feature>
<organism evidence="3 4">
    <name type="scientific">Chaetoceros tenuissimus</name>
    <dbReference type="NCBI Taxonomy" id="426638"/>
    <lineage>
        <taxon>Eukaryota</taxon>
        <taxon>Sar</taxon>
        <taxon>Stramenopiles</taxon>
        <taxon>Ochrophyta</taxon>
        <taxon>Bacillariophyta</taxon>
        <taxon>Coscinodiscophyceae</taxon>
        <taxon>Chaetocerotophycidae</taxon>
        <taxon>Chaetocerotales</taxon>
        <taxon>Chaetocerotaceae</taxon>
        <taxon>Chaetoceros</taxon>
    </lineage>
</organism>
<dbReference type="PANTHER" id="PTHR43596">
    <property type="entry name" value="ADP,ATP CARRIER PROTEIN"/>
    <property type="match status" value="1"/>
</dbReference>
<feature type="transmembrane region" description="Helical" evidence="2">
    <location>
        <begin position="151"/>
        <end position="176"/>
    </location>
</feature>
<gene>
    <name evidence="3" type="ORF">CTEN210_04637</name>
</gene>
<name>A0AAD3CLJ1_9STRA</name>